<accession>A0ABD3UMF9</accession>
<keyword evidence="1" id="KW-0732">Signal</keyword>
<feature type="chain" id="PRO_5044808318" description="Pollen Ole e 1 allergen and extensin family protein" evidence="1">
    <location>
        <begin position="19"/>
        <end position="183"/>
    </location>
</feature>
<evidence type="ECO:0008006" key="4">
    <source>
        <dbReference type="Google" id="ProtNLM"/>
    </source>
</evidence>
<evidence type="ECO:0000313" key="3">
    <source>
        <dbReference type="Proteomes" id="UP001634393"/>
    </source>
</evidence>
<dbReference type="Proteomes" id="UP001634393">
    <property type="component" value="Unassembled WGS sequence"/>
</dbReference>
<reference evidence="2 3" key="1">
    <citation type="submission" date="2024-12" db="EMBL/GenBank/DDBJ databases">
        <title>The unique morphological basis and parallel evolutionary history of personate flowers in Penstemon.</title>
        <authorList>
            <person name="Depatie T.H."/>
            <person name="Wessinger C.A."/>
        </authorList>
    </citation>
    <scope>NUCLEOTIDE SEQUENCE [LARGE SCALE GENOMIC DNA]</scope>
    <source>
        <strain evidence="2">WTNN_2</strain>
        <tissue evidence="2">Leaf</tissue>
    </source>
</reference>
<name>A0ABD3UMF9_9LAMI</name>
<dbReference type="AlphaFoldDB" id="A0ABD3UMF9"/>
<dbReference type="Pfam" id="PF01190">
    <property type="entry name" value="Pollen_Ole_e_1"/>
    <property type="match status" value="1"/>
</dbReference>
<sequence>MNRPIAIALFFFFTLAFSNPHELSQTLKGSVICLDCSTTTTTTHDYSHLSGIRVLVKCDKVKKLAVAFTEEDGTFTTQLPSDNININCMAKIMGGPYHLYTSTKNSIVKIARASNDGQLTISKPLTFFKSCPNLKAKLCTGPPKDDQGLIIGSSKTVDLPLPREWGLAPTSYYVPFFPIIGIP</sequence>
<dbReference type="EMBL" id="JBJXBP010000001">
    <property type="protein sequence ID" value="KAL3850287.1"/>
    <property type="molecule type" value="Genomic_DNA"/>
</dbReference>
<proteinExistence type="predicted"/>
<comment type="caution">
    <text evidence="2">The sequence shown here is derived from an EMBL/GenBank/DDBJ whole genome shotgun (WGS) entry which is preliminary data.</text>
</comment>
<evidence type="ECO:0000256" key="1">
    <source>
        <dbReference type="SAM" id="SignalP"/>
    </source>
</evidence>
<evidence type="ECO:0000313" key="2">
    <source>
        <dbReference type="EMBL" id="KAL3850287.1"/>
    </source>
</evidence>
<feature type="signal peptide" evidence="1">
    <location>
        <begin position="1"/>
        <end position="18"/>
    </location>
</feature>
<gene>
    <name evidence="2" type="ORF">ACJIZ3_012169</name>
</gene>
<protein>
    <recommendedName>
        <fullName evidence="4">Pollen Ole e 1 allergen and extensin family protein</fullName>
    </recommendedName>
</protein>
<organism evidence="2 3">
    <name type="scientific">Penstemon smallii</name>
    <dbReference type="NCBI Taxonomy" id="265156"/>
    <lineage>
        <taxon>Eukaryota</taxon>
        <taxon>Viridiplantae</taxon>
        <taxon>Streptophyta</taxon>
        <taxon>Embryophyta</taxon>
        <taxon>Tracheophyta</taxon>
        <taxon>Spermatophyta</taxon>
        <taxon>Magnoliopsida</taxon>
        <taxon>eudicotyledons</taxon>
        <taxon>Gunneridae</taxon>
        <taxon>Pentapetalae</taxon>
        <taxon>asterids</taxon>
        <taxon>lamiids</taxon>
        <taxon>Lamiales</taxon>
        <taxon>Plantaginaceae</taxon>
        <taxon>Cheloneae</taxon>
        <taxon>Penstemon</taxon>
    </lineage>
</organism>
<keyword evidence="3" id="KW-1185">Reference proteome</keyword>